<reference evidence="5 6" key="1">
    <citation type="submission" date="2022-06" db="EMBL/GenBank/DDBJ databases">
        <title>Rhizosaccharibacter gen. nov. sp. nov. KSS12, endophytic bacteria isolated from sugarcane.</title>
        <authorList>
            <person name="Pitiwittayakul N."/>
        </authorList>
    </citation>
    <scope>NUCLEOTIDE SEQUENCE [LARGE SCALE GENOMIC DNA]</scope>
    <source>
        <strain evidence="5 6">KSS12</strain>
    </source>
</reference>
<evidence type="ECO:0000259" key="2">
    <source>
        <dbReference type="Pfam" id="PF25954"/>
    </source>
</evidence>
<evidence type="ECO:0000313" key="5">
    <source>
        <dbReference type="EMBL" id="MCQ8240430.1"/>
    </source>
</evidence>
<dbReference type="Gene3D" id="1.10.287.470">
    <property type="entry name" value="Helix hairpin bin"/>
    <property type="match status" value="1"/>
</dbReference>
<evidence type="ECO:0000259" key="4">
    <source>
        <dbReference type="Pfam" id="PF25973"/>
    </source>
</evidence>
<evidence type="ECO:0000313" key="6">
    <source>
        <dbReference type="Proteomes" id="UP001524547"/>
    </source>
</evidence>
<evidence type="ECO:0000259" key="3">
    <source>
        <dbReference type="Pfam" id="PF25967"/>
    </source>
</evidence>
<dbReference type="InterPro" id="IPR058647">
    <property type="entry name" value="BSH_CzcB-like"/>
</dbReference>
<protein>
    <submittedName>
        <fullName evidence="5">Efflux RND transporter periplasmic adaptor subunit</fullName>
    </submittedName>
</protein>
<dbReference type="InterPro" id="IPR058792">
    <property type="entry name" value="Beta-barrel_RND_2"/>
</dbReference>
<dbReference type="PANTHER" id="PTHR30469">
    <property type="entry name" value="MULTIDRUG RESISTANCE PROTEIN MDTA"/>
    <property type="match status" value="1"/>
</dbReference>
<dbReference type="InterPro" id="IPR058627">
    <property type="entry name" value="MdtA-like_C"/>
</dbReference>
<gene>
    <name evidence="5" type="ORF">NFI88_06175</name>
</gene>
<dbReference type="EMBL" id="JAMZEJ010000003">
    <property type="protein sequence ID" value="MCQ8240430.1"/>
    <property type="molecule type" value="Genomic_DNA"/>
</dbReference>
<feature type="domain" description="CzcB-like barrel-sandwich hybrid" evidence="4">
    <location>
        <begin position="68"/>
        <end position="192"/>
    </location>
</feature>
<comment type="caution">
    <text evidence="5">The sequence shown here is derived from an EMBL/GenBank/DDBJ whole genome shotgun (WGS) entry which is preliminary data.</text>
</comment>
<dbReference type="Pfam" id="PF25967">
    <property type="entry name" value="RND-MFP_C"/>
    <property type="match status" value="1"/>
</dbReference>
<name>A0ABT1VVR1_9PROT</name>
<dbReference type="Gene3D" id="2.40.30.170">
    <property type="match status" value="1"/>
</dbReference>
<dbReference type="InterPro" id="IPR006143">
    <property type="entry name" value="RND_pump_MFP"/>
</dbReference>
<dbReference type="Pfam" id="PF25973">
    <property type="entry name" value="BSH_CzcB"/>
    <property type="match status" value="1"/>
</dbReference>
<dbReference type="NCBIfam" id="TIGR01730">
    <property type="entry name" value="RND_mfp"/>
    <property type="match status" value="1"/>
</dbReference>
<comment type="similarity">
    <text evidence="1">Belongs to the membrane fusion protein (MFP) (TC 8.A.1) family.</text>
</comment>
<dbReference type="SUPFAM" id="SSF111369">
    <property type="entry name" value="HlyD-like secretion proteins"/>
    <property type="match status" value="1"/>
</dbReference>
<accession>A0ABT1VVR1</accession>
<feature type="domain" description="Multidrug resistance protein MdtA-like C-terminal permuted SH3" evidence="3">
    <location>
        <begin position="279"/>
        <end position="343"/>
    </location>
</feature>
<feature type="domain" description="CusB-like beta-barrel" evidence="2">
    <location>
        <begin position="198"/>
        <end position="273"/>
    </location>
</feature>
<evidence type="ECO:0000256" key="1">
    <source>
        <dbReference type="ARBA" id="ARBA00009477"/>
    </source>
</evidence>
<dbReference type="PANTHER" id="PTHR30469:SF11">
    <property type="entry name" value="BLL4320 PROTEIN"/>
    <property type="match status" value="1"/>
</dbReference>
<dbReference type="Pfam" id="PF25954">
    <property type="entry name" value="Beta-barrel_RND_2"/>
    <property type="match status" value="1"/>
</dbReference>
<dbReference type="Gene3D" id="2.40.50.100">
    <property type="match status" value="1"/>
</dbReference>
<dbReference type="RefSeq" id="WP_422919151.1">
    <property type="nucleotide sequence ID" value="NZ_JAMZEJ010000003.1"/>
</dbReference>
<sequence>MRKLLLLLLLCVLVAGGLYGWRHLPGGRGGPNDAQAQPPQTVSDAAVRSAPWQNRIKAFGQVRAVQGADLSAEVPGIVDQIEFRSGDEVRKGTVLLRLRLNDDTAKLQQLQATADLWAANLARDQKQFAVQAISRATLDQDTANLNAFRAQVAAQQALMSEKVVRAPFDGRLGLRQVDLGQYLVAGTPIVTLQSLDPIYVDFTVPQQQAAQVAPGEKVDVTVDAFTSRIFHAVVEAVDSRIDPSSRMVSVRASLGNADHALSPGMFAVVRLDEGHPHVALSVPTSAVSFNPYGNFVYVLTPKPNEPGRFVASSRVVKAGETLGNRAEILSGLDAGERVVTAGQNKLRNGSIVVIDNSVQPSDATDPVVREE</sequence>
<proteinExistence type="inferred from homology"/>
<organism evidence="5 6">
    <name type="scientific">Rhizosaccharibacter radicis</name>
    <dbReference type="NCBI Taxonomy" id="2782605"/>
    <lineage>
        <taxon>Bacteria</taxon>
        <taxon>Pseudomonadati</taxon>
        <taxon>Pseudomonadota</taxon>
        <taxon>Alphaproteobacteria</taxon>
        <taxon>Acetobacterales</taxon>
        <taxon>Acetobacteraceae</taxon>
        <taxon>Rhizosaccharibacter</taxon>
    </lineage>
</organism>
<dbReference type="Gene3D" id="2.40.420.20">
    <property type="match status" value="1"/>
</dbReference>
<dbReference type="Proteomes" id="UP001524547">
    <property type="component" value="Unassembled WGS sequence"/>
</dbReference>
<keyword evidence="6" id="KW-1185">Reference proteome</keyword>